<name>A0A4Y9Y933_9APHY</name>
<sequence>MRYLTIVSTAFIAATAVPASALPWGLGIRNVQRDVTDELYTRELTARSSKGNGPRPPNPHQPRPPITPRPHYPPVPHPGPRPSKPDPRRPNPGPDRPVRPKPAPRPRELDEYLLARAAQDDDLLARAFDDELYARMDVDELD</sequence>
<feature type="region of interest" description="Disordered" evidence="1">
    <location>
        <begin position="45"/>
        <end position="111"/>
    </location>
</feature>
<feature type="compositionally biased region" description="Pro residues" evidence="1">
    <location>
        <begin position="54"/>
        <end position="82"/>
    </location>
</feature>
<proteinExistence type="predicted"/>
<dbReference type="Proteomes" id="UP000298390">
    <property type="component" value="Unassembled WGS sequence"/>
</dbReference>
<feature type="compositionally biased region" description="Pro residues" evidence="1">
    <location>
        <begin position="90"/>
        <end position="103"/>
    </location>
</feature>
<accession>A0A4Y9Y933</accession>
<reference evidence="3 4" key="1">
    <citation type="submission" date="2019-01" db="EMBL/GenBank/DDBJ databases">
        <title>Genome sequencing of the rare red list fungi Fomitopsis rosea.</title>
        <authorList>
            <person name="Buettner E."/>
            <person name="Kellner H."/>
        </authorList>
    </citation>
    <scope>NUCLEOTIDE SEQUENCE [LARGE SCALE GENOMIC DNA]</scope>
    <source>
        <strain evidence="3 4">DSM 105464</strain>
    </source>
</reference>
<comment type="caution">
    <text evidence="3">The sequence shown here is derived from an EMBL/GenBank/DDBJ whole genome shotgun (WGS) entry which is preliminary data.</text>
</comment>
<evidence type="ECO:0000313" key="4">
    <source>
        <dbReference type="Proteomes" id="UP000298390"/>
    </source>
</evidence>
<dbReference type="EMBL" id="SEKV01000354">
    <property type="protein sequence ID" value="TFY58530.1"/>
    <property type="molecule type" value="Genomic_DNA"/>
</dbReference>
<dbReference type="AlphaFoldDB" id="A0A4Y9Y933"/>
<gene>
    <name evidence="3" type="ORF">EVJ58_g6359</name>
</gene>
<protein>
    <submittedName>
        <fullName evidence="3">Uncharacterized protein</fullName>
    </submittedName>
</protein>
<organism evidence="3 4">
    <name type="scientific">Rhodofomes roseus</name>
    <dbReference type="NCBI Taxonomy" id="34475"/>
    <lineage>
        <taxon>Eukaryota</taxon>
        <taxon>Fungi</taxon>
        <taxon>Dikarya</taxon>
        <taxon>Basidiomycota</taxon>
        <taxon>Agaricomycotina</taxon>
        <taxon>Agaricomycetes</taxon>
        <taxon>Polyporales</taxon>
        <taxon>Rhodofomes</taxon>
    </lineage>
</organism>
<feature type="signal peptide" evidence="2">
    <location>
        <begin position="1"/>
        <end position="21"/>
    </location>
</feature>
<feature type="chain" id="PRO_5021415441" evidence="2">
    <location>
        <begin position="22"/>
        <end position="142"/>
    </location>
</feature>
<evidence type="ECO:0000256" key="2">
    <source>
        <dbReference type="SAM" id="SignalP"/>
    </source>
</evidence>
<keyword evidence="2" id="KW-0732">Signal</keyword>
<evidence type="ECO:0000256" key="1">
    <source>
        <dbReference type="SAM" id="MobiDB-lite"/>
    </source>
</evidence>
<evidence type="ECO:0000313" key="3">
    <source>
        <dbReference type="EMBL" id="TFY58530.1"/>
    </source>
</evidence>